<evidence type="ECO:0000256" key="5">
    <source>
        <dbReference type="ARBA" id="ARBA00022801"/>
    </source>
</evidence>
<proteinExistence type="predicted"/>
<dbReference type="PANTHER" id="PTHR34699:SF2">
    <property type="entry name" value="NON-CANONICAL PURINE NTP PHOSPHATASE_PRRC1 DOMAIN-CONTAINING PROTEIN"/>
    <property type="match status" value="1"/>
</dbReference>
<dbReference type="PANTHER" id="PTHR34699">
    <property type="match status" value="1"/>
</dbReference>
<evidence type="ECO:0000256" key="2">
    <source>
        <dbReference type="ARBA" id="ARBA00001946"/>
    </source>
</evidence>
<dbReference type="EC" id="3.6.1.73" evidence="9"/>
<dbReference type="Proteomes" id="UP000034889">
    <property type="component" value="Unassembled WGS sequence"/>
</dbReference>
<reference evidence="13 14" key="1">
    <citation type="journal article" date="2015" name="Nature">
        <title>rRNA introns, odd ribosomes, and small enigmatic genomes across a large radiation of phyla.</title>
        <authorList>
            <person name="Brown C.T."/>
            <person name="Hug L.A."/>
            <person name="Thomas B.C."/>
            <person name="Sharon I."/>
            <person name="Castelle C.J."/>
            <person name="Singh A."/>
            <person name="Wilkins M.J."/>
            <person name="Williams K.H."/>
            <person name="Banfield J.F."/>
        </authorList>
    </citation>
    <scope>NUCLEOTIDE SEQUENCE [LARGE SCALE GENOMIC DNA]</scope>
</reference>
<dbReference type="GO" id="GO:0103023">
    <property type="term" value="F:ITPase activity"/>
    <property type="evidence" value="ECO:0007669"/>
    <property type="project" value="UniProtKB-EC"/>
</dbReference>
<comment type="cofactor">
    <cofactor evidence="1">
        <name>Mn(2+)</name>
        <dbReference type="ChEBI" id="CHEBI:29035"/>
    </cofactor>
</comment>
<dbReference type="GO" id="GO:0000166">
    <property type="term" value="F:nucleotide binding"/>
    <property type="evidence" value="ECO:0007669"/>
    <property type="project" value="UniProtKB-KW"/>
</dbReference>
<evidence type="ECO:0000256" key="6">
    <source>
        <dbReference type="ARBA" id="ARBA00022842"/>
    </source>
</evidence>
<comment type="catalytic activity">
    <reaction evidence="11">
        <text>XTP + H2O = XDP + phosphate + H(+)</text>
        <dbReference type="Rhea" id="RHEA:28406"/>
        <dbReference type="ChEBI" id="CHEBI:15377"/>
        <dbReference type="ChEBI" id="CHEBI:15378"/>
        <dbReference type="ChEBI" id="CHEBI:43474"/>
        <dbReference type="ChEBI" id="CHEBI:59884"/>
        <dbReference type="ChEBI" id="CHEBI:61314"/>
        <dbReference type="EC" id="3.6.1.73"/>
    </reaction>
</comment>
<dbReference type="GO" id="GO:0006772">
    <property type="term" value="P:thiamine metabolic process"/>
    <property type="evidence" value="ECO:0007669"/>
    <property type="project" value="TreeGrafter"/>
</dbReference>
<evidence type="ECO:0000256" key="7">
    <source>
        <dbReference type="ARBA" id="ARBA00023080"/>
    </source>
</evidence>
<evidence type="ECO:0000256" key="1">
    <source>
        <dbReference type="ARBA" id="ARBA00001936"/>
    </source>
</evidence>
<keyword evidence="3" id="KW-0479">Metal-binding</keyword>
<comment type="catalytic activity">
    <reaction evidence="10">
        <text>ITP + H2O = IDP + phosphate + H(+)</text>
        <dbReference type="Rhea" id="RHEA:28330"/>
        <dbReference type="ChEBI" id="CHEBI:15377"/>
        <dbReference type="ChEBI" id="CHEBI:15378"/>
        <dbReference type="ChEBI" id="CHEBI:43474"/>
        <dbReference type="ChEBI" id="CHEBI:58280"/>
        <dbReference type="ChEBI" id="CHEBI:61402"/>
        <dbReference type="EC" id="3.6.1.73"/>
    </reaction>
</comment>
<evidence type="ECO:0000256" key="9">
    <source>
        <dbReference type="ARBA" id="ARBA00038901"/>
    </source>
</evidence>
<dbReference type="EMBL" id="LCJM01000005">
    <property type="protein sequence ID" value="KKT79065.1"/>
    <property type="molecule type" value="Genomic_DNA"/>
</dbReference>
<dbReference type="SUPFAM" id="SSF52972">
    <property type="entry name" value="ITPase-like"/>
    <property type="match status" value="1"/>
</dbReference>
<keyword evidence="7" id="KW-0546">Nucleotide metabolism</keyword>
<evidence type="ECO:0000313" key="14">
    <source>
        <dbReference type="Proteomes" id="UP000034889"/>
    </source>
</evidence>
<dbReference type="InterPro" id="IPR026533">
    <property type="entry name" value="NTPase/PRRC1"/>
</dbReference>
<dbReference type="InterPro" id="IPR050299">
    <property type="entry name" value="YjjX_NTPase"/>
</dbReference>
<dbReference type="Pfam" id="PF01931">
    <property type="entry name" value="NTPase_I-T"/>
    <property type="match status" value="1"/>
</dbReference>
<dbReference type="GO" id="GO:0009117">
    <property type="term" value="P:nucleotide metabolic process"/>
    <property type="evidence" value="ECO:0007669"/>
    <property type="project" value="UniProtKB-KW"/>
</dbReference>
<protein>
    <recommendedName>
        <fullName evidence="9">inosine/xanthosine triphosphatase</fullName>
        <ecNumber evidence="9">3.6.1.73</ecNumber>
    </recommendedName>
</protein>
<keyword evidence="4" id="KW-0547">Nucleotide-binding</keyword>
<evidence type="ECO:0000256" key="11">
    <source>
        <dbReference type="ARBA" id="ARBA00048781"/>
    </source>
</evidence>
<accession>A0A0G1K654</accession>
<sequence>MKVNVGSKNETKVRAVKEALSEFPEFSKAEIVSVEVDPGVHKQPKNMEQTVQGAMNRAEKAFKDCDLSVGLESGLIEVPKTKSGYMDITNAQFSTAKISTWADLPPLNIQNL</sequence>
<name>A0A0G1K654_9BACT</name>
<evidence type="ECO:0000256" key="10">
    <source>
        <dbReference type="ARBA" id="ARBA00048174"/>
    </source>
</evidence>
<comment type="caution">
    <text evidence="13">The sequence shown here is derived from an EMBL/GenBank/DDBJ whole genome shotgun (WGS) entry which is preliminary data.</text>
</comment>
<evidence type="ECO:0000313" key="13">
    <source>
        <dbReference type="EMBL" id="KKT79065.1"/>
    </source>
</evidence>
<dbReference type="AlphaFoldDB" id="A0A0G1K654"/>
<evidence type="ECO:0000256" key="4">
    <source>
        <dbReference type="ARBA" id="ARBA00022741"/>
    </source>
</evidence>
<feature type="domain" description="Non-canonical purine NTP phosphatase/PRRC1" evidence="12">
    <location>
        <begin position="6"/>
        <end position="89"/>
    </location>
</feature>
<evidence type="ECO:0000256" key="8">
    <source>
        <dbReference type="ARBA" id="ARBA00023211"/>
    </source>
</evidence>
<dbReference type="GO" id="GO:0046872">
    <property type="term" value="F:metal ion binding"/>
    <property type="evidence" value="ECO:0007669"/>
    <property type="project" value="UniProtKB-KW"/>
</dbReference>
<gene>
    <name evidence="13" type="ORF">UW74_C0005G0011</name>
</gene>
<evidence type="ECO:0000259" key="12">
    <source>
        <dbReference type="Pfam" id="PF01931"/>
    </source>
</evidence>
<evidence type="ECO:0000256" key="3">
    <source>
        <dbReference type="ARBA" id="ARBA00022723"/>
    </source>
</evidence>
<keyword evidence="8" id="KW-0464">Manganese</keyword>
<dbReference type="InterPro" id="IPR029001">
    <property type="entry name" value="ITPase-like_fam"/>
</dbReference>
<comment type="cofactor">
    <cofactor evidence="2">
        <name>Mg(2+)</name>
        <dbReference type="ChEBI" id="CHEBI:18420"/>
    </cofactor>
</comment>
<organism evidence="13 14">
    <name type="scientific">Candidatus Giovannonibacteria bacterium GW2011_GWC2_44_8</name>
    <dbReference type="NCBI Taxonomy" id="1618657"/>
    <lineage>
        <taxon>Bacteria</taxon>
        <taxon>Candidatus Giovannoniibacteriota</taxon>
    </lineage>
</organism>
<keyword evidence="6" id="KW-0460">Magnesium</keyword>
<keyword evidence="5" id="KW-0378">Hydrolase</keyword>
<dbReference type="Gene3D" id="3.90.950.10">
    <property type="match status" value="1"/>
</dbReference>